<evidence type="ECO:0000313" key="7">
    <source>
        <dbReference type="Proteomes" id="UP000460715"/>
    </source>
</evidence>
<feature type="domain" description="NTP pyrophosphohydrolase MazG-like" evidence="5">
    <location>
        <begin position="30"/>
        <end position="103"/>
    </location>
</feature>
<dbReference type="CDD" id="cd11529">
    <property type="entry name" value="NTP-PPase_MazG_Cterm"/>
    <property type="match status" value="1"/>
</dbReference>
<dbReference type="FunFam" id="1.10.287.1080:FF:000001">
    <property type="entry name" value="Nucleoside triphosphate pyrophosphohydrolase"/>
    <property type="match status" value="1"/>
</dbReference>
<dbReference type="GO" id="GO:0046081">
    <property type="term" value="P:dUTP catabolic process"/>
    <property type="evidence" value="ECO:0007669"/>
    <property type="project" value="TreeGrafter"/>
</dbReference>
<dbReference type="FunFam" id="1.10.287.1080:FF:000003">
    <property type="entry name" value="Nucleoside triphosphate pyrophosphohydrolase"/>
    <property type="match status" value="1"/>
</dbReference>
<comment type="catalytic activity">
    <reaction evidence="1">
        <text>ATP + H2O = AMP + diphosphate + H(+)</text>
        <dbReference type="Rhea" id="RHEA:14245"/>
        <dbReference type="ChEBI" id="CHEBI:15377"/>
        <dbReference type="ChEBI" id="CHEBI:15378"/>
        <dbReference type="ChEBI" id="CHEBI:30616"/>
        <dbReference type="ChEBI" id="CHEBI:33019"/>
        <dbReference type="ChEBI" id="CHEBI:456215"/>
        <dbReference type="EC" id="3.6.1.8"/>
    </reaction>
</comment>
<dbReference type="InterPro" id="IPR048011">
    <property type="entry name" value="NTP-PPase_MazG-like_C"/>
</dbReference>
<protein>
    <recommendedName>
        <fullName evidence="4">Nucleoside triphosphate pyrophosphohydrolase</fullName>
        <ecNumber evidence="3">3.6.1.8</ecNumber>
    </recommendedName>
</protein>
<comment type="similarity">
    <text evidence="2">Belongs to the nucleoside triphosphate pyrophosphohydrolase family.</text>
</comment>
<dbReference type="InterPro" id="IPR048015">
    <property type="entry name" value="NTP-PPase_MazG-like_N"/>
</dbReference>
<dbReference type="Proteomes" id="UP000460715">
    <property type="component" value="Unassembled WGS sequence"/>
</dbReference>
<evidence type="ECO:0000256" key="2">
    <source>
        <dbReference type="ARBA" id="ARBA00061115"/>
    </source>
</evidence>
<dbReference type="SUPFAM" id="SSF101386">
    <property type="entry name" value="all-alpha NTP pyrophosphatases"/>
    <property type="match status" value="2"/>
</dbReference>
<evidence type="ECO:0000259" key="5">
    <source>
        <dbReference type="Pfam" id="PF03819"/>
    </source>
</evidence>
<dbReference type="InterPro" id="IPR011551">
    <property type="entry name" value="NTP_PyrPHydrolase_MazG"/>
</dbReference>
<dbReference type="PANTHER" id="PTHR30522">
    <property type="entry name" value="NUCLEOSIDE TRIPHOSPHATE PYROPHOSPHOHYDROLASE"/>
    <property type="match status" value="1"/>
</dbReference>
<keyword evidence="6" id="KW-0378">Hydrolase</keyword>
<gene>
    <name evidence="6" type="primary">mazG</name>
    <name evidence="6" type="ORF">E0493_10925</name>
</gene>
<dbReference type="GO" id="GO:0046047">
    <property type="term" value="P:TTP catabolic process"/>
    <property type="evidence" value="ECO:0007669"/>
    <property type="project" value="TreeGrafter"/>
</dbReference>
<name>A0A845BCJ3_9PROT</name>
<comment type="caution">
    <text evidence="6">The sequence shown here is derived from an EMBL/GenBank/DDBJ whole genome shotgun (WGS) entry which is preliminary data.</text>
</comment>
<proteinExistence type="inferred from homology"/>
<dbReference type="NCBIfam" id="TIGR00444">
    <property type="entry name" value="mazG"/>
    <property type="match status" value="1"/>
</dbReference>
<dbReference type="PANTHER" id="PTHR30522:SF0">
    <property type="entry name" value="NUCLEOSIDE TRIPHOSPHATE PYROPHOSPHOHYDROLASE"/>
    <property type="match status" value="1"/>
</dbReference>
<dbReference type="CDD" id="cd11528">
    <property type="entry name" value="NTP-PPase_MazG_Nterm"/>
    <property type="match status" value="1"/>
</dbReference>
<organism evidence="6 7">
    <name type="scientific">Teichococcus coralli</name>
    <dbReference type="NCBI Taxonomy" id="2545983"/>
    <lineage>
        <taxon>Bacteria</taxon>
        <taxon>Pseudomonadati</taxon>
        <taxon>Pseudomonadota</taxon>
        <taxon>Alphaproteobacteria</taxon>
        <taxon>Acetobacterales</taxon>
        <taxon>Roseomonadaceae</taxon>
        <taxon>Roseomonas</taxon>
    </lineage>
</organism>
<dbReference type="Pfam" id="PF03819">
    <property type="entry name" value="MazG"/>
    <property type="match status" value="2"/>
</dbReference>
<dbReference type="GO" id="GO:0006950">
    <property type="term" value="P:response to stress"/>
    <property type="evidence" value="ECO:0007669"/>
    <property type="project" value="UniProtKB-ARBA"/>
</dbReference>
<dbReference type="EMBL" id="SNVJ01000008">
    <property type="protein sequence ID" value="MXP63860.1"/>
    <property type="molecule type" value="Genomic_DNA"/>
</dbReference>
<feature type="domain" description="NTP pyrophosphohydrolase MazG-like" evidence="5">
    <location>
        <begin position="166"/>
        <end position="227"/>
    </location>
</feature>
<dbReference type="NCBIfam" id="NF007113">
    <property type="entry name" value="PRK09562.1"/>
    <property type="match status" value="1"/>
</dbReference>
<dbReference type="GO" id="GO:0046076">
    <property type="term" value="P:dTTP catabolic process"/>
    <property type="evidence" value="ECO:0007669"/>
    <property type="project" value="TreeGrafter"/>
</dbReference>
<dbReference type="AlphaFoldDB" id="A0A845BCJ3"/>
<dbReference type="GO" id="GO:0047693">
    <property type="term" value="F:ATP diphosphatase activity"/>
    <property type="evidence" value="ECO:0007669"/>
    <property type="project" value="UniProtKB-EC"/>
</dbReference>
<dbReference type="RefSeq" id="WP_160936993.1">
    <property type="nucleotide sequence ID" value="NZ_SNVJ01000008.1"/>
</dbReference>
<accession>A0A845BCJ3</accession>
<evidence type="ECO:0000256" key="1">
    <source>
        <dbReference type="ARBA" id="ARBA00052141"/>
    </source>
</evidence>
<dbReference type="GO" id="GO:0046052">
    <property type="term" value="P:UTP catabolic process"/>
    <property type="evidence" value="ECO:0007669"/>
    <property type="project" value="TreeGrafter"/>
</dbReference>
<dbReference type="Gene3D" id="1.10.287.1080">
    <property type="entry name" value="MazG-like"/>
    <property type="match status" value="2"/>
</dbReference>
<dbReference type="GO" id="GO:0046061">
    <property type="term" value="P:dATP catabolic process"/>
    <property type="evidence" value="ECO:0007669"/>
    <property type="project" value="TreeGrafter"/>
</dbReference>
<sequence>MDDAAPALSRLLSIMARLRAPDGCPWDREQSFDTIAPYTIEEAYEVADAIARGDMPALQDELGDLLFQVVYHAQMAQEAGAFDFAAVARTISDKMIRRHPHVFGAADARDTAQQNAAWEVQKQAERAARAETGTLAGIPPALPALTRANKLARRAARVGFDWPDPDAVLDKLVEEVAELRAELPGAAPERMADELGDMLFVMVNLARKLDLDPEACLRAANAKFERRFNAMEARLTAEGQSLPDVGLDEMEATWQRVKAAERKDS</sequence>
<dbReference type="OrthoDB" id="9808939at2"/>
<keyword evidence="7" id="KW-1185">Reference proteome</keyword>
<dbReference type="EC" id="3.6.1.8" evidence="3"/>
<evidence type="ECO:0000313" key="6">
    <source>
        <dbReference type="EMBL" id="MXP63860.1"/>
    </source>
</evidence>
<evidence type="ECO:0000256" key="4">
    <source>
        <dbReference type="ARBA" id="ARBA00074799"/>
    </source>
</evidence>
<dbReference type="InterPro" id="IPR004518">
    <property type="entry name" value="MazG-like_dom"/>
</dbReference>
<evidence type="ECO:0000256" key="3">
    <source>
        <dbReference type="ARBA" id="ARBA00066372"/>
    </source>
</evidence>
<dbReference type="GO" id="GO:0006203">
    <property type="term" value="P:dGTP catabolic process"/>
    <property type="evidence" value="ECO:0007669"/>
    <property type="project" value="TreeGrafter"/>
</dbReference>
<reference evidence="6 7" key="1">
    <citation type="submission" date="2019-03" db="EMBL/GenBank/DDBJ databases">
        <title>Roseomonas sp. a novel Roseomonas species isolated from Sea whip Gorgonian.</title>
        <authorList>
            <person name="Li F."/>
            <person name="Pan X."/>
            <person name="Huang S."/>
            <person name="Li Z."/>
            <person name="Meng B."/>
        </authorList>
    </citation>
    <scope>NUCLEOTIDE SEQUENCE [LARGE SCALE GENOMIC DNA]</scope>
    <source>
        <strain evidence="6 7">M0104</strain>
    </source>
</reference>